<dbReference type="InterPro" id="IPR024425">
    <property type="entry name" value="LiaF-like_C"/>
</dbReference>
<evidence type="ECO:0000259" key="3">
    <source>
        <dbReference type="Pfam" id="PF24661"/>
    </source>
</evidence>
<feature type="transmembrane region" description="Helical" evidence="1">
    <location>
        <begin position="30"/>
        <end position="46"/>
    </location>
</feature>
<dbReference type="PATRIC" id="fig|45634.10.peg.1903"/>
<evidence type="ECO:0000313" key="9">
    <source>
        <dbReference type="Proteomes" id="UP000272213"/>
    </source>
</evidence>
<sequence>MWKVQLFIFVEAILLSMALVTMLAADFSRVVLIMLLFLLFLYYYFGKQRGNSLLVATMIVFFFIVMLNPYVIAAVLFALIYGMIVAYPYLYKENQETHLFFEDATEVRAEKNRWLGDLQHFSKDDCQFHDINLLRMMGKDTIHLEDVIVVNHDNVIVIRKGFGDTKIVIPLDVEIQLQINTLYGDLNFLNHPPRKLRNETISLTTPDYKRASKTVKIVLVSFLGNVEVVRK</sequence>
<protein>
    <submittedName>
        <fullName evidence="4">Transporter associated with VraSR</fullName>
    </submittedName>
</protein>
<dbReference type="OrthoDB" id="2351415at2"/>
<feature type="domain" description="DUF7649" evidence="3">
    <location>
        <begin position="1"/>
        <end position="84"/>
    </location>
</feature>
<dbReference type="Proteomes" id="UP000272213">
    <property type="component" value="Unassembled WGS sequence"/>
</dbReference>
<organism evidence="6 10">
    <name type="scientific">Streptococcus cristatus</name>
    <dbReference type="NCBI Taxonomy" id="45634"/>
    <lineage>
        <taxon>Bacteria</taxon>
        <taxon>Bacillati</taxon>
        <taxon>Bacillota</taxon>
        <taxon>Bacilli</taxon>
        <taxon>Lactobacillales</taxon>
        <taxon>Streptococcaceae</taxon>
        <taxon>Streptococcus</taxon>
    </lineage>
</organism>
<dbReference type="PIRSF" id="PIRSF031509">
    <property type="entry name" value="Cell_wall_LiaF/YvqF"/>
    <property type="match status" value="1"/>
</dbReference>
<reference evidence="4 8" key="1">
    <citation type="submission" date="2016-01" db="EMBL/GenBank/DDBJ databases">
        <title>Highly variable Streptococcus oralis are common among viridans streptococci isolated from primates.</title>
        <authorList>
            <person name="Denapaite D."/>
            <person name="Rieger M."/>
            <person name="Koendgen S."/>
            <person name="Brueckner R."/>
            <person name="Ochigava I."/>
            <person name="Kappeler P."/>
            <person name="Maetz-Rensing K."/>
            <person name="Leendertz F."/>
            <person name="Hakenbeck R."/>
        </authorList>
    </citation>
    <scope>NUCLEOTIDE SEQUENCE [LARGE SCALE GENOMIC DNA]</scope>
    <source>
        <strain evidence="4 8">DD08</strain>
    </source>
</reference>
<dbReference type="Proteomes" id="UP000277890">
    <property type="component" value="Unassembled WGS sequence"/>
</dbReference>
<dbReference type="EMBL" id="RJPM01000004">
    <property type="protein sequence ID" value="RSJ76208.1"/>
    <property type="molecule type" value="Genomic_DNA"/>
</dbReference>
<dbReference type="Proteomes" id="UP000070377">
    <property type="component" value="Unassembled WGS sequence"/>
</dbReference>
<dbReference type="Pfam" id="PF24661">
    <property type="entry name" value="DUF7649"/>
    <property type="match status" value="1"/>
</dbReference>
<dbReference type="NCBIfam" id="NF040535">
    <property type="entry name" value="LiaF_C_term"/>
    <property type="match status" value="1"/>
</dbReference>
<keyword evidence="1" id="KW-0472">Membrane</keyword>
<dbReference type="AlphaFoldDB" id="A0A0F2CJR1"/>
<accession>A0A0F2CJR1</accession>
<evidence type="ECO:0000256" key="1">
    <source>
        <dbReference type="SAM" id="Phobius"/>
    </source>
</evidence>
<dbReference type="EMBL" id="LQRD01000076">
    <property type="protein sequence ID" value="KXT68387.1"/>
    <property type="molecule type" value="Genomic_DNA"/>
</dbReference>
<dbReference type="InterPro" id="IPR056066">
    <property type="entry name" value="DUF7649"/>
</dbReference>
<evidence type="ECO:0000313" key="7">
    <source>
        <dbReference type="EMBL" id="RSJ83425.1"/>
    </source>
</evidence>
<evidence type="ECO:0000313" key="8">
    <source>
        <dbReference type="Proteomes" id="UP000070377"/>
    </source>
</evidence>
<evidence type="ECO:0000313" key="10">
    <source>
        <dbReference type="Proteomes" id="UP000272635"/>
    </source>
</evidence>
<proteinExistence type="predicted"/>
<name>A0A0F2CJR1_STRCR</name>
<dbReference type="InterPro" id="IPR016975">
    <property type="entry name" value="Cell_wall_LiaF"/>
</dbReference>
<evidence type="ECO:0000313" key="5">
    <source>
        <dbReference type="EMBL" id="RSJ76208.1"/>
    </source>
</evidence>
<keyword evidence="1" id="KW-0812">Transmembrane</keyword>
<dbReference type="EMBL" id="RJPQ01000017">
    <property type="protein sequence ID" value="RSJ83425.1"/>
    <property type="molecule type" value="Genomic_DNA"/>
</dbReference>
<dbReference type="EMBL" id="RJPT01000009">
    <property type="protein sequence ID" value="RSJ81194.1"/>
    <property type="molecule type" value="Genomic_DNA"/>
</dbReference>
<dbReference type="InterPro" id="IPR047793">
    <property type="entry name" value="LiaF_C"/>
</dbReference>
<dbReference type="GO" id="GO:0016020">
    <property type="term" value="C:membrane"/>
    <property type="evidence" value="ECO:0007669"/>
    <property type="project" value="InterPro"/>
</dbReference>
<evidence type="ECO:0000313" key="4">
    <source>
        <dbReference type="EMBL" id="KXT68387.1"/>
    </source>
</evidence>
<gene>
    <name evidence="6" type="ORF">D8791_07615</name>
    <name evidence="7" type="ORF">D8794_10335</name>
    <name evidence="5" type="ORF">D8798_06605</name>
    <name evidence="4" type="ORF">SCRDD08_01999</name>
</gene>
<feature type="transmembrane region" description="Helical" evidence="1">
    <location>
        <begin position="58"/>
        <end position="90"/>
    </location>
</feature>
<dbReference type="Proteomes" id="UP000272635">
    <property type="component" value="Unassembled WGS sequence"/>
</dbReference>
<evidence type="ECO:0000259" key="2">
    <source>
        <dbReference type="Pfam" id="PF09922"/>
    </source>
</evidence>
<evidence type="ECO:0000313" key="11">
    <source>
        <dbReference type="Proteomes" id="UP000277890"/>
    </source>
</evidence>
<feature type="domain" description="Cell wall-active antibiotics response LiaF-like C-terminal" evidence="2">
    <location>
        <begin position="114"/>
        <end position="228"/>
    </location>
</feature>
<evidence type="ECO:0000313" key="6">
    <source>
        <dbReference type="EMBL" id="RSJ81194.1"/>
    </source>
</evidence>
<dbReference type="STRING" id="45634.SCRDD08_01999"/>
<comment type="caution">
    <text evidence="6">The sequence shown here is derived from an EMBL/GenBank/DDBJ whole genome shotgun (WGS) entry which is preliminary data.</text>
</comment>
<feature type="transmembrane region" description="Helical" evidence="1">
    <location>
        <begin position="6"/>
        <end position="25"/>
    </location>
</feature>
<dbReference type="RefSeq" id="WP_045500900.1">
    <property type="nucleotide sequence ID" value="NZ_CABPTQ010000003.1"/>
</dbReference>
<keyword evidence="1" id="KW-1133">Transmembrane helix</keyword>
<reference evidence="9 10" key="2">
    <citation type="submission" date="2018-11" db="EMBL/GenBank/DDBJ databases">
        <title>Species Designations Belie Phenotypic and Genotypic Heterogeneity in Oral Streptococci.</title>
        <authorList>
            <person name="Velsko I."/>
        </authorList>
    </citation>
    <scope>NUCLEOTIDE SEQUENCE [LARGE SCALE GENOMIC DNA]</scope>
    <source>
        <strain evidence="7 11">A54</strain>
        <strain evidence="5 9">BCA6</strain>
        <strain evidence="6 10">BCC41</strain>
    </source>
</reference>
<dbReference type="Pfam" id="PF09922">
    <property type="entry name" value="LiaF-like_C"/>
    <property type="match status" value="1"/>
</dbReference>